<dbReference type="AlphaFoldDB" id="A0A1X0SCE9"/>
<keyword evidence="1" id="KW-0285">Flavoprotein</keyword>
<dbReference type="InterPro" id="IPR036188">
    <property type="entry name" value="FAD/NAD-bd_sf"/>
</dbReference>
<proteinExistence type="predicted"/>
<evidence type="ECO:0000256" key="2">
    <source>
        <dbReference type="ARBA" id="ARBA00022827"/>
    </source>
</evidence>
<sequence length="418" mass="46833">MYSNTQATPFKVIIIGGGISGLTLANALKNKKIAFEVFERDSDSNCRGQGWSVTLHTGLDALHQCIPTHRFDNFGHDTCVNHEVNEGGLTVRFIDGRTGKDGLLFDLNGAYRVKRVRFRKWLLKDVEDHVHWNKRMVRYEEHDGGVKVFFEDGTCAEGDLLIAADGSMSPVARQLMKDKFDELTNHLPLNCYGACRWVTEEEWSKVSVSIRQHATINGTIADQTVDNVVNMVYTLNKIDRSQSVTPYEVLWFISRWDTDGVFEFPDGTNNAKVMSMIKSWAATCFPGSPDHQQFILDTPDDTPIIGVKVRERKPDYDLLVNASHRVVLVGDAAHPMSMFRGEGANHAIIDVAQLAEQIGAVVAGAKSLDSAIEDYYKGMVPRAQRAVLESHVAAEMVHTQPERLADLYKSMMARFNKK</sequence>
<dbReference type="InterPro" id="IPR002938">
    <property type="entry name" value="FAD-bd"/>
</dbReference>
<evidence type="ECO:0000256" key="1">
    <source>
        <dbReference type="ARBA" id="ARBA00022630"/>
    </source>
</evidence>
<dbReference type="EMBL" id="KV921272">
    <property type="protein sequence ID" value="ORE21956.1"/>
    <property type="molecule type" value="Genomic_DNA"/>
</dbReference>
<feature type="domain" description="FAD-binding" evidence="5">
    <location>
        <begin position="324"/>
        <end position="387"/>
    </location>
</feature>
<evidence type="ECO:0000313" key="6">
    <source>
        <dbReference type="EMBL" id="ORE21956.1"/>
    </source>
</evidence>
<dbReference type="PANTHER" id="PTHR47178:SF1">
    <property type="entry name" value="FAD-BINDING DOMAIN-CONTAINING PROTEIN-RELATED"/>
    <property type="match status" value="1"/>
</dbReference>
<dbReference type="SUPFAM" id="SSF51905">
    <property type="entry name" value="FAD/NAD(P)-binding domain"/>
    <property type="match status" value="1"/>
</dbReference>
<dbReference type="Pfam" id="PF01494">
    <property type="entry name" value="FAD_binding_3"/>
    <property type="match status" value="2"/>
</dbReference>
<feature type="domain" description="FAD-binding" evidence="5">
    <location>
        <begin position="11"/>
        <end position="178"/>
    </location>
</feature>
<reference evidence="6 7" key="1">
    <citation type="journal article" date="2016" name="Proc. Natl. Acad. Sci. U.S.A.">
        <title>Lipid metabolic changes in an early divergent fungus govern the establishment of a mutualistic symbiosis with endobacteria.</title>
        <authorList>
            <person name="Lastovetsky O.A."/>
            <person name="Gaspar M.L."/>
            <person name="Mondo S.J."/>
            <person name="LaButti K.M."/>
            <person name="Sandor L."/>
            <person name="Grigoriev I.V."/>
            <person name="Henry S.A."/>
            <person name="Pawlowska T.E."/>
        </authorList>
    </citation>
    <scope>NUCLEOTIDE SEQUENCE [LARGE SCALE GENOMIC DNA]</scope>
    <source>
        <strain evidence="6 7">ATCC 11559</strain>
    </source>
</reference>
<dbReference type="PRINTS" id="PR00420">
    <property type="entry name" value="RNGMNOXGNASE"/>
</dbReference>
<organism evidence="6 7">
    <name type="scientific">Rhizopus microsporus</name>
    <dbReference type="NCBI Taxonomy" id="58291"/>
    <lineage>
        <taxon>Eukaryota</taxon>
        <taxon>Fungi</taxon>
        <taxon>Fungi incertae sedis</taxon>
        <taxon>Mucoromycota</taxon>
        <taxon>Mucoromycotina</taxon>
        <taxon>Mucoromycetes</taxon>
        <taxon>Mucorales</taxon>
        <taxon>Mucorineae</taxon>
        <taxon>Rhizopodaceae</taxon>
        <taxon>Rhizopus</taxon>
    </lineage>
</organism>
<keyword evidence="2" id="KW-0274">FAD</keyword>
<protein>
    <submittedName>
        <fullName evidence="6">FAD/NAD(P)-binding domain-containing protein</fullName>
    </submittedName>
</protein>
<evidence type="ECO:0000256" key="3">
    <source>
        <dbReference type="ARBA" id="ARBA00023002"/>
    </source>
</evidence>
<dbReference type="Proteomes" id="UP000242381">
    <property type="component" value="Unassembled WGS sequence"/>
</dbReference>
<keyword evidence="3" id="KW-0560">Oxidoreductase</keyword>
<dbReference type="OMA" id="EMRIRAN"/>
<dbReference type="PANTHER" id="PTHR47178">
    <property type="entry name" value="MONOOXYGENASE, FAD-BINDING"/>
    <property type="match status" value="1"/>
</dbReference>
<dbReference type="VEuPathDB" id="FungiDB:BCV72DRAFT_326693"/>
<keyword evidence="4" id="KW-0503">Monooxygenase</keyword>
<dbReference type="Gene3D" id="3.50.50.60">
    <property type="entry name" value="FAD/NAD(P)-binding domain"/>
    <property type="match status" value="1"/>
</dbReference>
<dbReference type="GO" id="GO:0071949">
    <property type="term" value="F:FAD binding"/>
    <property type="evidence" value="ECO:0007669"/>
    <property type="project" value="InterPro"/>
</dbReference>
<dbReference type="GO" id="GO:0004497">
    <property type="term" value="F:monooxygenase activity"/>
    <property type="evidence" value="ECO:0007669"/>
    <property type="project" value="UniProtKB-KW"/>
</dbReference>
<name>A0A1X0SCE9_RHIZD</name>
<evidence type="ECO:0000256" key="4">
    <source>
        <dbReference type="ARBA" id="ARBA00023033"/>
    </source>
</evidence>
<gene>
    <name evidence="6" type="ORF">BCV71DRAFT_253275</name>
</gene>
<evidence type="ECO:0000313" key="7">
    <source>
        <dbReference type="Proteomes" id="UP000242381"/>
    </source>
</evidence>
<evidence type="ECO:0000259" key="5">
    <source>
        <dbReference type="Pfam" id="PF01494"/>
    </source>
</evidence>
<accession>A0A1X0SCE9</accession>